<keyword evidence="2" id="KW-0805">Transcription regulation</keyword>
<accession>A0AAX3UHA1</accession>
<proteinExistence type="inferred from homology"/>
<dbReference type="InterPro" id="IPR005119">
    <property type="entry name" value="LysR_subst-bd"/>
</dbReference>
<evidence type="ECO:0000313" key="6">
    <source>
        <dbReference type="EMBL" id="WGO86928.1"/>
    </source>
</evidence>
<dbReference type="PANTHER" id="PTHR30346:SF0">
    <property type="entry name" value="HCA OPERON TRANSCRIPTIONAL ACTIVATOR HCAR"/>
    <property type="match status" value="1"/>
</dbReference>
<dbReference type="GeneID" id="72686777"/>
<dbReference type="SUPFAM" id="SSF53850">
    <property type="entry name" value="Periplasmic binding protein-like II"/>
    <property type="match status" value="1"/>
</dbReference>
<dbReference type="RefSeq" id="WP_034536134.1">
    <property type="nucleotide sequence ID" value="NZ_CP061341.1"/>
</dbReference>
<dbReference type="GO" id="GO:0003700">
    <property type="term" value="F:DNA-binding transcription factor activity"/>
    <property type="evidence" value="ECO:0007669"/>
    <property type="project" value="TreeGrafter"/>
</dbReference>
<evidence type="ECO:0000256" key="4">
    <source>
        <dbReference type="ARBA" id="ARBA00023163"/>
    </source>
</evidence>
<dbReference type="AlphaFoldDB" id="A0AAX3UHA1"/>
<evidence type="ECO:0000256" key="1">
    <source>
        <dbReference type="ARBA" id="ARBA00009437"/>
    </source>
</evidence>
<dbReference type="Proteomes" id="UP001242513">
    <property type="component" value="Chromosome"/>
</dbReference>
<protein>
    <submittedName>
        <fullName evidence="6">LysR family transcriptional regulator substrate-binding protein</fullName>
    </submittedName>
</protein>
<sequence>MNELKVAYFNQLGQIELKQAKRKFERKYPDCTIKLIATGYDAVFEKLADQEVDLGICDLRDEQNDYHQTKLARLGIKAVLPKDSFPNGMQMIDKAELADLPCFIVAKPEEEVVELHLFKDLYRLPSHFIAANSVAEAALLVASGSGYFLLNENTVKSIRSEDLQSLFLLDHQQQLWQTIMAFYPKESTLIYNFLAILQKEY</sequence>
<evidence type="ECO:0000313" key="7">
    <source>
        <dbReference type="Proteomes" id="UP001242513"/>
    </source>
</evidence>
<name>A0AAX3UHA1_9LACO</name>
<comment type="similarity">
    <text evidence="1">Belongs to the LysR transcriptional regulatory family.</text>
</comment>
<dbReference type="Pfam" id="PF03466">
    <property type="entry name" value="LysR_substrate"/>
    <property type="match status" value="1"/>
</dbReference>
<keyword evidence="4" id="KW-0804">Transcription</keyword>
<feature type="domain" description="LysR substrate-binding" evidence="5">
    <location>
        <begin position="3"/>
        <end position="197"/>
    </location>
</feature>
<dbReference type="Gene3D" id="3.40.190.10">
    <property type="entry name" value="Periplasmic binding protein-like II"/>
    <property type="match status" value="2"/>
</dbReference>
<reference evidence="6" key="2">
    <citation type="submission" date="2023-04" db="EMBL/GenBank/DDBJ databases">
        <authorList>
            <person name="Wang Y."/>
        </authorList>
    </citation>
    <scope>NUCLEOTIDE SEQUENCE</scope>
    <source>
        <strain evidence="6">ZW18</strain>
    </source>
</reference>
<evidence type="ECO:0000256" key="3">
    <source>
        <dbReference type="ARBA" id="ARBA00023125"/>
    </source>
</evidence>
<organism evidence="6 7">
    <name type="scientific">Lactobacillus kefiranofaciens</name>
    <dbReference type="NCBI Taxonomy" id="267818"/>
    <lineage>
        <taxon>Bacteria</taxon>
        <taxon>Bacillati</taxon>
        <taxon>Bacillota</taxon>
        <taxon>Bacilli</taxon>
        <taxon>Lactobacillales</taxon>
        <taxon>Lactobacillaceae</taxon>
        <taxon>Lactobacillus</taxon>
    </lineage>
</organism>
<keyword evidence="3" id="KW-0238">DNA-binding</keyword>
<evidence type="ECO:0000259" key="5">
    <source>
        <dbReference type="Pfam" id="PF03466"/>
    </source>
</evidence>
<dbReference type="EMBL" id="CP123735">
    <property type="protein sequence ID" value="WGO86928.1"/>
    <property type="molecule type" value="Genomic_DNA"/>
</dbReference>
<gene>
    <name evidence="6" type="ORF">QEJ78_03320</name>
</gene>
<dbReference type="PANTHER" id="PTHR30346">
    <property type="entry name" value="TRANSCRIPTIONAL DUAL REGULATOR HCAR-RELATED"/>
    <property type="match status" value="1"/>
</dbReference>
<dbReference type="GO" id="GO:0032993">
    <property type="term" value="C:protein-DNA complex"/>
    <property type="evidence" value="ECO:0007669"/>
    <property type="project" value="TreeGrafter"/>
</dbReference>
<dbReference type="CDD" id="cd05466">
    <property type="entry name" value="PBP2_LTTR_substrate"/>
    <property type="match status" value="1"/>
</dbReference>
<reference evidence="6" key="1">
    <citation type="journal article" date="2022" name="Food Funct.">
        <title>Lactobacillus kefiranofaciens ZW18 from Kefir enhances the anti-tumor effect of anti-programmed cell death 1 (PD-1) immunotherapy by modulating the gut microbiota.</title>
        <authorList>
            <person name="Zhao J."/>
            <person name="Wang Y."/>
            <person name="Wang J."/>
            <person name="Lv M."/>
            <person name="Zhou C."/>
            <person name="Jia L."/>
            <person name="Geng W."/>
        </authorList>
    </citation>
    <scope>NUCLEOTIDE SEQUENCE</scope>
    <source>
        <strain evidence="6">ZW18</strain>
    </source>
</reference>
<evidence type="ECO:0000256" key="2">
    <source>
        <dbReference type="ARBA" id="ARBA00023015"/>
    </source>
</evidence>
<dbReference type="GO" id="GO:0003677">
    <property type="term" value="F:DNA binding"/>
    <property type="evidence" value="ECO:0007669"/>
    <property type="project" value="UniProtKB-KW"/>
</dbReference>